<name>A0AAE1HCB9_9NEOP</name>
<protein>
    <submittedName>
        <fullName evidence="1">Chaperone protein DnaK</fullName>
    </submittedName>
</protein>
<dbReference type="AlphaFoldDB" id="A0AAE1HCB9"/>
<accession>A0AAE1HCB9</accession>
<reference evidence="1" key="2">
    <citation type="journal article" date="2023" name="BMC Genomics">
        <title>Pest status, molecular evolution, and epigenetic factors derived from the genome assembly of Frankliniella fusca, a thysanopteran phytovirus vector.</title>
        <authorList>
            <person name="Catto M.A."/>
            <person name="Labadie P.E."/>
            <person name="Jacobson A.L."/>
            <person name="Kennedy G.G."/>
            <person name="Srinivasan R."/>
            <person name="Hunt B.G."/>
        </authorList>
    </citation>
    <scope>NUCLEOTIDE SEQUENCE</scope>
    <source>
        <strain evidence="1">PL_HMW_Pooled</strain>
    </source>
</reference>
<proteinExistence type="predicted"/>
<keyword evidence="2" id="KW-1185">Reference proteome</keyword>
<evidence type="ECO:0000313" key="2">
    <source>
        <dbReference type="Proteomes" id="UP001219518"/>
    </source>
</evidence>
<organism evidence="1 2">
    <name type="scientific">Frankliniella fusca</name>
    <dbReference type="NCBI Taxonomy" id="407009"/>
    <lineage>
        <taxon>Eukaryota</taxon>
        <taxon>Metazoa</taxon>
        <taxon>Ecdysozoa</taxon>
        <taxon>Arthropoda</taxon>
        <taxon>Hexapoda</taxon>
        <taxon>Insecta</taxon>
        <taxon>Pterygota</taxon>
        <taxon>Neoptera</taxon>
        <taxon>Paraneoptera</taxon>
        <taxon>Thysanoptera</taxon>
        <taxon>Terebrantia</taxon>
        <taxon>Thripoidea</taxon>
        <taxon>Thripidae</taxon>
        <taxon>Frankliniella</taxon>
    </lineage>
</organism>
<reference evidence="1" key="1">
    <citation type="submission" date="2021-07" db="EMBL/GenBank/DDBJ databases">
        <authorList>
            <person name="Catto M.A."/>
            <person name="Jacobson A."/>
            <person name="Kennedy G."/>
            <person name="Labadie P."/>
            <person name="Hunt B.G."/>
            <person name="Srinivasan R."/>
        </authorList>
    </citation>
    <scope>NUCLEOTIDE SEQUENCE</scope>
    <source>
        <strain evidence="1">PL_HMW_Pooled</strain>
        <tissue evidence="1">Head</tissue>
    </source>
</reference>
<evidence type="ECO:0000313" key="1">
    <source>
        <dbReference type="EMBL" id="KAK3918824.1"/>
    </source>
</evidence>
<dbReference type="EMBL" id="JAHWGI010000960">
    <property type="protein sequence ID" value="KAK3918824.1"/>
    <property type="molecule type" value="Genomic_DNA"/>
</dbReference>
<sequence>MSHILVSGTDTMPRGSAYHRNCLDEYRPPMSTRCSASNSHDMKHSKSDDLVMQNSAVPTSSSTSAKSKSDNNSVCVVNGGISQSASDSGFSASLALSAPVPVLLPKSECFSECDSENDVRYQMLDTSRIRGKDLQRKSSHHVGIYDRVDPEDSIRDMISDNDFYKFVLFKTHYDKYLHLSKKYEEARNIAYYLEEKYHEIK</sequence>
<dbReference type="Proteomes" id="UP001219518">
    <property type="component" value="Unassembled WGS sequence"/>
</dbReference>
<feature type="non-terminal residue" evidence="1">
    <location>
        <position position="1"/>
    </location>
</feature>
<comment type="caution">
    <text evidence="1">The sequence shown here is derived from an EMBL/GenBank/DDBJ whole genome shotgun (WGS) entry which is preliminary data.</text>
</comment>
<gene>
    <name evidence="1" type="ORF">KUF71_008072</name>
</gene>